<keyword evidence="3" id="KW-0813">Transport</keyword>
<dbReference type="Gene3D" id="1.20.1250.20">
    <property type="entry name" value="MFS general substrate transporter like domains"/>
    <property type="match status" value="2"/>
</dbReference>
<feature type="transmembrane region" description="Helical" evidence="9">
    <location>
        <begin position="277"/>
        <end position="296"/>
    </location>
</feature>
<dbReference type="Proteomes" id="UP000708148">
    <property type="component" value="Unassembled WGS sequence"/>
</dbReference>
<evidence type="ECO:0000256" key="8">
    <source>
        <dbReference type="SAM" id="MobiDB-lite"/>
    </source>
</evidence>
<keyword evidence="11" id="KW-1185">Reference proteome</keyword>
<feature type="compositionally biased region" description="Basic and acidic residues" evidence="8">
    <location>
        <begin position="483"/>
        <end position="495"/>
    </location>
</feature>
<dbReference type="GO" id="GO:0016020">
    <property type="term" value="C:membrane"/>
    <property type="evidence" value="ECO:0007669"/>
    <property type="project" value="UniProtKB-SubCell"/>
</dbReference>
<sequence>MAESDFLLPVDSEHKACIFRPYFFTGVHMRAFHASWMSFFTSFLSTFAPAALAPVLREDLNLNKEDLTNAGIAAVTGTIAARIAMGTVCDTVGPRFGHAFLMLLSAPAVFSMALVTNPAGYIACRFVIGLSLATFVACQFWSSVMFNVKIVGTVNATGAGWGNLGGGVTQIVMPLIFAAIKTSQEPFTAWRYAFFVPGCMHIMVGTLILTVTQDLPDGTYSALRKKGAMNKVDNKVFWIGAKNYRMWVLTITYGYCFGVELTMNNIVVQYFFDQFDLSLSLSGLLGSMFGLMNIFARSIGGLTSDWAAKRWGMRGRLWALWLLQTAEGGLAVVMGLMHNSLGATIVTMVLFSTFVQSAEGASYGVVPFVSKRALGIVSGFVGAGGNAGSSVTQAIFFKDSELETYEGISFMGVMVIGVTLLVWLVYFPMWGGMFCGPKEGFTEEDYYLGEYTKEEIAAGMANASAKFAAESRSQRGLKALATAEEKPGKEVDDTAHAAAVEGKV</sequence>
<dbReference type="OrthoDB" id="434240at2759"/>
<feature type="transmembrane region" description="Helical" evidence="9">
    <location>
        <begin position="408"/>
        <end position="427"/>
    </location>
</feature>
<feature type="region of interest" description="Disordered" evidence="8">
    <location>
        <begin position="482"/>
        <end position="504"/>
    </location>
</feature>
<gene>
    <name evidence="10" type="ORF">OSTQU699_LOCUS10349</name>
</gene>
<keyword evidence="6" id="KW-0534">Nitrate assimilation</keyword>
<dbReference type="CDD" id="cd17341">
    <property type="entry name" value="MFS_NRT2_like"/>
    <property type="match status" value="1"/>
</dbReference>
<comment type="caution">
    <text evidence="10">The sequence shown here is derived from an EMBL/GenBank/DDBJ whole genome shotgun (WGS) entry which is preliminary data.</text>
</comment>
<accession>A0A8S1JCV3</accession>
<dbReference type="InterPro" id="IPR036259">
    <property type="entry name" value="MFS_trans_sf"/>
</dbReference>
<dbReference type="FunFam" id="1.20.1250.20:FF:000053">
    <property type="entry name" value="Nitrate transporter 2.1"/>
    <property type="match status" value="1"/>
</dbReference>
<feature type="transmembrane region" description="Helical" evidence="9">
    <location>
        <begin position="67"/>
        <end position="84"/>
    </location>
</feature>
<protein>
    <recommendedName>
        <fullName evidence="12">Nitrate transporter</fullName>
    </recommendedName>
</protein>
<proteinExistence type="inferred from homology"/>
<evidence type="ECO:0000256" key="2">
    <source>
        <dbReference type="ARBA" id="ARBA00008432"/>
    </source>
</evidence>
<dbReference type="GO" id="GO:1990351">
    <property type="term" value="C:transporter complex"/>
    <property type="evidence" value="ECO:0007669"/>
    <property type="project" value="UniProtKB-ARBA"/>
</dbReference>
<feature type="transmembrane region" description="Helical" evidence="9">
    <location>
        <begin position="373"/>
        <end position="396"/>
    </location>
</feature>
<evidence type="ECO:0000256" key="5">
    <source>
        <dbReference type="ARBA" id="ARBA00022989"/>
    </source>
</evidence>
<evidence type="ECO:0008006" key="12">
    <source>
        <dbReference type="Google" id="ProtNLM"/>
    </source>
</evidence>
<comment type="subcellular location">
    <subcellularLocation>
        <location evidence="1">Membrane</location>
        <topology evidence="1">Multi-pass membrane protein</topology>
    </subcellularLocation>
</comment>
<dbReference type="InterPro" id="IPR011701">
    <property type="entry name" value="MFS"/>
</dbReference>
<dbReference type="Pfam" id="PF07690">
    <property type="entry name" value="MFS_1"/>
    <property type="match status" value="1"/>
</dbReference>
<feature type="transmembrane region" description="Helical" evidence="9">
    <location>
        <begin position="162"/>
        <end position="180"/>
    </location>
</feature>
<dbReference type="PANTHER" id="PTHR23515">
    <property type="entry name" value="HIGH-AFFINITY NITRATE TRANSPORTER 2.3"/>
    <property type="match status" value="1"/>
</dbReference>
<evidence type="ECO:0000256" key="4">
    <source>
        <dbReference type="ARBA" id="ARBA00022692"/>
    </source>
</evidence>
<evidence type="ECO:0000256" key="3">
    <source>
        <dbReference type="ARBA" id="ARBA00022448"/>
    </source>
</evidence>
<feature type="transmembrane region" description="Helical" evidence="9">
    <location>
        <begin position="96"/>
        <end position="115"/>
    </location>
</feature>
<dbReference type="SUPFAM" id="SSF103473">
    <property type="entry name" value="MFS general substrate transporter"/>
    <property type="match status" value="1"/>
</dbReference>
<evidence type="ECO:0000313" key="10">
    <source>
        <dbReference type="EMBL" id="CAD7704994.1"/>
    </source>
</evidence>
<feature type="transmembrane region" description="Helical" evidence="9">
    <location>
        <begin position="34"/>
        <end position="55"/>
    </location>
</feature>
<keyword evidence="5 9" id="KW-1133">Transmembrane helix</keyword>
<feature type="transmembrane region" description="Helical" evidence="9">
    <location>
        <begin position="122"/>
        <end position="142"/>
    </location>
</feature>
<evidence type="ECO:0000313" key="11">
    <source>
        <dbReference type="Proteomes" id="UP000708148"/>
    </source>
</evidence>
<reference evidence="10" key="1">
    <citation type="submission" date="2020-12" db="EMBL/GenBank/DDBJ databases">
        <authorList>
            <person name="Iha C."/>
        </authorList>
    </citation>
    <scope>NUCLEOTIDE SEQUENCE</scope>
</reference>
<evidence type="ECO:0000256" key="1">
    <source>
        <dbReference type="ARBA" id="ARBA00004141"/>
    </source>
</evidence>
<keyword evidence="4 9" id="KW-0812">Transmembrane</keyword>
<dbReference type="GO" id="GO:0042128">
    <property type="term" value="P:nitrate assimilation"/>
    <property type="evidence" value="ECO:0007669"/>
    <property type="project" value="UniProtKB-KW"/>
</dbReference>
<dbReference type="GO" id="GO:0015112">
    <property type="term" value="F:nitrate transmembrane transporter activity"/>
    <property type="evidence" value="ECO:0007669"/>
    <property type="project" value="InterPro"/>
</dbReference>
<evidence type="ECO:0000256" key="6">
    <source>
        <dbReference type="ARBA" id="ARBA00023063"/>
    </source>
</evidence>
<feature type="transmembrane region" description="Helical" evidence="9">
    <location>
        <begin position="192"/>
        <end position="211"/>
    </location>
</feature>
<dbReference type="AlphaFoldDB" id="A0A8S1JCV3"/>
<organism evidence="10 11">
    <name type="scientific">Ostreobium quekettii</name>
    <dbReference type="NCBI Taxonomy" id="121088"/>
    <lineage>
        <taxon>Eukaryota</taxon>
        <taxon>Viridiplantae</taxon>
        <taxon>Chlorophyta</taxon>
        <taxon>core chlorophytes</taxon>
        <taxon>Ulvophyceae</taxon>
        <taxon>TCBD clade</taxon>
        <taxon>Bryopsidales</taxon>
        <taxon>Ostreobineae</taxon>
        <taxon>Ostreobiaceae</taxon>
        <taxon>Ostreobium</taxon>
    </lineage>
</organism>
<dbReference type="InterPro" id="IPR044772">
    <property type="entry name" value="NO3_transporter"/>
</dbReference>
<dbReference type="EMBL" id="CAJHUC010002996">
    <property type="protein sequence ID" value="CAD7704994.1"/>
    <property type="molecule type" value="Genomic_DNA"/>
</dbReference>
<evidence type="ECO:0000256" key="7">
    <source>
        <dbReference type="ARBA" id="ARBA00023136"/>
    </source>
</evidence>
<evidence type="ECO:0000256" key="9">
    <source>
        <dbReference type="SAM" id="Phobius"/>
    </source>
</evidence>
<name>A0A8S1JCV3_9CHLO</name>
<comment type="similarity">
    <text evidence="2">Belongs to the major facilitator superfamily. Nitrate/nitrite porter (TC 2.A.1.8) family.</text>
</comment>
<keyword evidence="7 9" id="KW-0472">Membrane</keyword>